<sequence length="246" mass="26901">MKYSTLTLCGLLMLTSFAVQASNFSAGGALAVSDPGYRNMRTEVLPVPLINYEYGDFYIHSLNAGYYLFRNSENDLSLTTGPGTLRYTPSDSDDSRMKQLDKRRLSVMSGITMNNRFSLGTLRSSATTDISGNSGGTTAEMAWLCPLRSGSLVLTPGFGVNWHDSQYNRYYYGISASEARRSGMRHYSPGDSLAFSMELSAYYQVNKNWYLTSSVKATELGGTIRESDMVGSGGSTLFVAGAGYNF</sequence>
<keyword evidence="5" id="KW-0998">Cell outer membrane</keyword>
<comment type="caution">
    <text evidence="7">The sequence shown here is derived from an EMBL/GenBank/DDBJ whole genome shotgun (WGS) entry which is preliminary data.</text>
</comment>
<gene>
    <name evidence="7" type="ORF">LOD26_25450</name>
</gene>
<name>A0ABT1BGQ1_9ENTR</name>
<comment type="subcellular location">
    <subcellularLocation>
        <location evidence="1">Cell outer membrane</location>
    </subcellularLocation>
</comment>
<evidence type="ECO:0000313" key="7">
    <source>
        <dbReference type="EMBL" id="MCO5784611.1"/>
    </source>
</evidence>
<reference evidence="7" key="1">
    <citation type="submission" date="2021-11" db="EMBL/GenBank/DDBJ databases">
        <title>Citrobacter meridianamericanus sp. nov. isolated from soil.</title>
        <authorList>
            <person name="Furlan J.P.R."/>
            <person name="Stehling E.G."/>
        </authorList>
    </citation>
    <scope>NUCLEOTIDE SEQUENCE</scope>
    <source>
        <strain evidence="7">BR102</strain>
    </source>
</reference>
<dbReference type="Pfam" id="PF06629">
    <property type="entry name" value="MipA"/>
    <property type="match status" value="1"/>
</dbReference>
<dbReference type="InterPro" id="IPR010583">
    <property type="entry name" value="MipA"/>
</dbReference>
<evidence type="ECO:0000256" key="2">
    <source>
        <dbReference type="ARBA" id="ARBA00005722"/>
    </source>
</evidence>
<keyword evidence="8" id="KW-1185">Reference proteome</keyword>
<organism evidence="7 8">
    <name type="scientific">Citrobacter meridianamericanus</name>
    <dbReference type="NCBI Taxonomy" id="2894201"/>
    <lineage>
        <taxon>Bacteria</taxon>
        <taxon>Pseudomonadati</taxon>
        <taxon>Pseudomonadota</taxon>
        <taxon>Gammaproteobacteria</taxon>
        <taxon>Enterobacterales</taxon>
        <taxon>Enterobacteriaceae</taxon>
        <taxon>Citrobacter</taxon>
    </lineage>
</organism>
<keyword evidence="4" id="KW-0472">Membrane</keyword>
<keyword evidence="3 6" id="KW-0732">Signal</keyword>
<accession>A0ABT1BGQ1</accession>
<protein>
    <submittedName>
        <fullName evidence="7">MipA/OmpV family protein</fullName>
    </submittedName>
</protein>
<evidence type="ECO:0000256" key="1">
    <source>
        <dbReference type="ARBA" id="ARBA00004442"/>
    </source>
</evidence>
<dbReference type="PANTHER" id="PTHR38776">
    <property type="entry name" value="MLTA-INTERACTING PROTEIN-RELATED"/>
    <property type="match status" value="1"/>
</dbReference>
<evidence type="ECO:0000256" key="4">
    <source>
        <dbReference type="ARBA" id="ARBA00023136"/>
    </source>
</evidence>
<evidence type="ECO:0000256" key="6">
    <source>
        <dbReference type="SAM" id="SignalP"/>
    </source>
</evidence>
<dbReference type="PANTHER" id="PTHR38776:SF1">
    <property type="entry name" value="MLTA-INTERACTING PROTEIN-RELATED"/>
    <property type="match status" value="1"/>
</dbReference>
<evidence type="ECO:0000256" key="3">
    <source>
        <dbReference type="ARBA" id="ARBA00022729"/>
    </source>
</evidence>
<feature type="chain" id="PRO_5046506169" evidence="6">
    <location>
        <begin position="22"/>
        <end position="246"/>
    </location>
</feature>
<feature type="signal peptide" evidence="6">
    <location>
        <begin position="1"/>
        <end position="21"/>
    </location>
</feature>
<proteinExistence type="inferred from homology"/>
<evidence type="ECO:0000256" key="5">
    <source>
        <dbReference type="ARBA" id="ARBA00023237"/>
    </source>
</evidence>
<dbReference type="RefSeq" id="WP_252839130.1">
    <property type="nucleotide sequence ID" value="NZ_JAJJVQ010000021.1"/>
</dbReference>
<comment type="similarity">
    <text evidence="2">Belongs to the MipA/OmpV family.</text>
</comment>
<dbReference type="Proteomes" id="UP001139290">
    <property type="component" value="Unassembled WGS sequence"/>
</dbReference>
<evidence type="ECO:0000313" key="8">
    <source>
        <dbReference type="Proteomes" id="UP001139290"/>
    </source>
</evidence>
<dbReference type="EMBL" id="JAJJVQ010000021">
    <property type="protein sequence ID" value="MCO5784611.1"/>
    <property type="molecule type" value="Genomic_DNA"/>
</dbReference>